<feature type="transmembrane region" description="Helical" evidence="1">
    <location>
        <begin position="56"/>
        <end position="76"/>
    </location>
</feature>
<keyword evidence="1" id="KW-0472">Membrane</keyword>
<organism evidence="2 3">
    <name type="scientific">Enterovirga aerilata</name>
    <dbReference type="NCBI Taxonomy" id="2730920"/>
    <lineage>
        <taxon>Bacteria</taxon>
        <taxon>Pseudomonadati</taxon>
        <taxon>Pseudomonadota</taxon>
        <taxon>Alphaproteobacteria</taxon>
        <taxon>Hyphomicrobiales</taxon>
        <taxon>Methylobacteriaceae</taxon>
        <taxon>Enterovirga</taxon>
    </lineage>
</organism>
<dbReference type="Proteomes" id="UP000564885">
    <property type="component" value="Unassembled WGS sequence"/>
</dbReference>
<dbReference type="PANTHER" id="PTHR34989">
    <property type="entry name" value="PROTEIN HDED"/>
    <property type="match status" value="1"/>
</dbReference>
<feature type="transmembrane region" description="Helical" evidence="1">
    <location>
        <begin position="172"/>
        <end position="192"/>
    </location>
</feature>
<reference evidence="2 3" key="1">
    <citation type="submission" date="2020-04" db="EMBL/GenBank/DDBJ databases">
        <title>Enterovirga sp. isolate from soil.</title>
        <authorList>
            <person name="Chea S."/>
            <person name="Kim D.-U."/>
        </authorList>
    </citation>
    <scope>NUCLEOTIDE SEQUENCE [LARGE SCALE GENOMIC DNA]</scope>
    <source>
        <strain evidence="2 3">DB1703</strain>
    </source>
</reference>
<evidence type="ECO:0000256" key="1">
    <source>
        <dbReference type="SAM" id="Phobius"/>
    </source>
</evidence>
<comment type="caution">
    <text evidence="2">The sequence shown here is derived from an EMBL/GenBank/DDBJ whole genome shotgun (WGS) entry which is preliminary data.</text>
</comment>
<feature type="transmembrane region" description="Helical" evidence="1">
    <location>
        <begin position="145"/>
        <end position="166"/>
    </location>
</feature>
<proteinExistence type="predicted"/>
<accession>A0A849IFI4</accession>
<dbReference type="InterPro" id="IPR052712">
    <property type="entry name" value="Acid_resist_chaperone_HdeD"/>
</dbReference>
<dbReference type="EMBL" id="JABEPP010000007">
    <property type="protein sequence ID" value="NNM74985.1"/>
    <property type="molecule type" value="Genomic_DNA"/>
</dbReference>
<gene>
    <name evidence="2" type="ORF">HJG44_21720</name>
</gene>
<feature type="transmembrane region" description="Helical" evidence="1">
    <location>
        <begin position="88"/>
        <end position="108"/>
    </location>
</feature>
<dbReference type="RefSeq" id="WP_171220494.1">
    <property type="nucleotide sequence ID" value="NZ_JABEPP010000007.1"/>
</dbReference>
<sequence length="216" mass="22731">MSTSPLASEPGYAGPPEIRNAAMCRILARNWWAIALRGAFAVLFGLLTFLLPGVTIATLVILFAAYMLVDGVFAIVAGVKAAQRNERWGLLVLEGVANILAGVVAFLWPAITVLVFVYLVAFWSIVSGILMAMAAFKLTGEHGRWWMGIAGALSVIFGILIAVMPIAGAVALTLWLGAYALVFGIMLLVAAFRLRRMRDVSPSGTAPPAGAAGAAT</sequence>
<feature type="transmembrane region" description="Helical" evidence="1">
    <location>
        <begin position="31"/>
        <end position="50"/>
    </location>
</feature>
<dbReference type="InterPro" id="IPR005325">
    <property type="entry name" value="DUF308_memb"/>
</dbReference>
<feature type="transmembrane region" description="Helical" evidence="1">
    <location>
        <begin position="114"/>
        <end position="133"/>
    </location>
</feature>
<evidence type="ECO:0000313" key="3">
    <source>
        <dbReference type="Proteomes" id="UP000564885"/>
    </source>
</evidence>
<keyword evidence="1" id="KW-1133">Transmembrane helix</keyword>
<dbReference type="PANTHER" id="PTHR34989:SF1">
    <property type="entry name" value="PROTEIN HDED"/>
    <property type="match status" value="1"/>
</dbReference>
<protein>
    <submittedName>
        <fullName evidence="2">HdeD family acid-resistance protein</fullName>
    </submittedName>
</protein>
<keyword evidence="1" id="KW-0812">Transmembrane</keyword>
<evidence type="ECO:0000313" key="2">
    <source>
        <dbReference type="EMBL" id="NNM74985.1"/>
    </source>
</evidence>
<dbReference type="Pfam" id="PF03729">
    <property type="entry name" value="DUF308"/>
    <property type="match status" value="2"/>
</dbReference>
<dbReference type="AlphaFoldDB" id="A0A849IFI4"/>
<keyword evidence="3" id="KW-1185">Reference proteome</keyword>
<name>A0A849IFI4_9HYPH</name>
<dbReference type="GO" id="GO:0005886">
    <property type="term" value="C:plasma membrane"/>
    <property type="evidence" value="ECO:0007669"/>
    <property type="project" value="TreeGrafter"/>
</dbReference>